<organism evidence="1 2">
    <name type="scientific">Mytilus coruscus</name>
    <name type="common">Sea mussel</name>
    <dbReference type="NCBI Taxonomy" id="42192"/>
    <lineage>
        <taxon>Eukaryota</taxon>
        <taxon>Metazoa</taxon>
        <taxon>Spiralia</taxon>
        <taxon>Lophotrochozoa</taxon>
        <taxon>Mollusca</taxon>
        <taxon>Bivalvia</taxon>
        <taxon>Autobranchia</taxon>
        <taxon>Pteriomorphia</taxon>
        <taxon>Mytilida</taxon>
        <taxon>Mytiloidea</taxon>
        <taxon>Mytilidae</taxon>
        <taxon>Mytilinae</taxon>
        <taxon>Mytilus</taxon>
    </lineage>
</organism>
<evidence type="ECO:0000313" key="1">
    <source>
        <dbReference type="EMBL" id="CAC5415722.1"/>
    </source>
</evidence>
<accession>A0A6J8E7X7</accession>
<evidence type="ECO:0000313" key="2">
    <source>
        <dbReference type="Proteomes" id="UP000507470"/>
    </source>
</evidence>
<keyword evidence="2" id="KW-1185">Reference proteome</keyword>
<gene>
    <name evidence="1" type="ORF">MCOR_48402</name>
</gene>
<dbReference type="OrthoDB" id="6134518at2759"/>
<name>A0A6J8E7X7_MYTCO</name>
<reference evidence="1 2" key="1">
    <citation type="submission" date="2020-06" db="EMBL/GenBank/DDBJ databases">
        <authorList>
            <person name="Li R."/>
            <person name="Bekaert M."/>
        </authorList>
    </citation>
    <scope>NUCLEOTIDE SEQUENCE [LARGE SCALE GENOMIC DNA]</scope>
    <source>
        <strain evidence="2">wild</strain>
    </source>
</reference>
<dbReference type="EMBL" id="CACVKT020008486">
    <property type="protein sequence ID" value="CAC5415722.1"/>
    <property type="molecule type" value="Genomic_DNA"/>
</dbReference>
<protein>
    <submittedName>
        <fullName evidence="1">Uncharacterized protein</fullName>
    </submittedName>
</protein>
<sequence length="195" mass="21757">MAALSMDDFKEAQPSELSLFNLPPYQSAVEQVYFQEVRPTSQLSGNIIDMEITGNHGMEYVDLKRSKLYVKAKIVKGNGESLTENEYVGPVNLFLQSMFSQVEVTMQGKLVTSSTSHYPYKSMIQTLLSYGGGAKKTQLTSQLWLKDIPGHLDDADVNGGANGALNKRSLYFAQSKTADMEGRLYHDLFNLDRLI</sequence>
<proteinExistence type="predicted"/>
<dbReference type="AlphaFoldDB" id="A0A6J8E7X7"/>
<dbReference type="Proteomes" id="UP000507470">
    <property type="component" value="Unassembled WGS sequence"/>
</dbReference>